<evidence type="ECO:0000313" key="3">
    <source>
        <dbReference type="Proteomes" id="UP000244903"/>
    </source>
</evidence>
<evidence type="ECO:0000313" key="2">
    <source>
        <dbReference type="EMBL" id="AWH97267.1"/>
    </source>
</evidence>
<proteinExistence type="predicted"/>
<accession>A0AAD0JSV7</accession>
<dbReference type="KEGG" id="dpc:A6048_06405"/>
<keyword evidence="3" id="KW-1185">Reference proteome</keyword>
<organism evidence="2 3">
    <name type="scientific">Dietzia psychralcaliphila</name>
    <dbReference type="NCBI Taxonomy" id="139021"/>
    <lineage>
        <taxon>Bacteria</taxon>
        <taxon>Bacillati</taxon>
        <taxon>Actinomycetota</taxon>
        <taxon>Actinomycetes</taxon>
        <taxon>Mycobacteriales</taxon>
        <taxon>Dietziaceae</taxon>
        <taxon>Dietzia</taxon>
    </lineage>
</organism>
<dbReference type="InterPro" id="IPR038670">
    <property type="entry name" value="HslJ-like_sf"/>
</dbReference>
<name>A0AAD0JSV7_9ACTN</name>
<feature type="domain" description="DUF306" evidence="1">
    <location>
        <begin position="9"/>
        <end position="58"/>
    </location>
</feature>
<dbReference type="Pfam" id="PF03724">
    <property type="entry name" value="META"/>
    <property type="match status" value="1"/>
</dbReference>
<evidence type="ECO:0000259" key="1">
    <source>
        <dbReference type="Pfam" id="PF03724"/>
    </source>
</evidence>
<reference evidence="2 3" key="1">
    <citation type="submission" date="2016-04" db="EMBL/GenBank/DDBJ databases">
        <title>Complete genome sequence of the haloalkaliphilic hydrocarbon-degrading bacterium Dietzia psychralcaliphila ILA-1T, isolated from a drain of a fish product-processing plant.</title>
        <authorList>
            <person name="Zhao J."/>
            <person name="Hu B."/>
            <person name="Geng S."/>
            <person name="Nie Y."/>
            <person name="Tang Y."/>
        </authorList>
    </citation>
    <scope>NUCLEOTIDE SEQUENCE [LARGE SCALE GENOMIC DNA]</scope>
    <source>
        <strain evidence="2 3">ILA-1</strain>
    </source>
</reference>
<sequence>MGTWGEGAENQPQLVLSEDGSLGGTDGCNRLFGSWEQHGDVVSFEEVGSTMMACPDVQTWLAGLDSARVYGDTLHVVNASGIEIGTLVRASE</sequence>
<dbReference type="Gene3D" id="2.40.128.270">
    <property type="match status" value="1"/>
</dbReference>
<dbReference type="EMBL" id="CP015453">
    <property type="protein sequence ID" value="AWH97267.1"/>
    <property type="molecule type" value="Genomic_DNA"/>
</dbReference>
<dbReference type="InterPro" id="IPR005184">
    <property type="entry name" value="DUF306_Meta_HslJ"/>
</dbReference>
<dbReference type="Proteomes" id="UP000244903">
    <property type="component" value="Chromosome"/>
</dbReference>
<protein>
    <recommendedName>
        <fullName evidence="1">DUF306 domain-containing protein</fullName>
    </recommendedName>
</protein>
<dbReference type="AlphaFoldDB" id="A0AAD0JSV7"/>
<gene>
    <name evidence="2" type="ORF">A6048_06405</name>
</gene>